<evidence type="ECO:0000313" key="1">
    <source>
        <dbReference type="EnsemblPlants" id="PGSC0003DMT400089502"/>
    </source>
</evidence>
<dbReference type="PANTHER" id="PTHR33180">
    <property type="entry name" value="PHOTOSYSTEM II CP43 REACTION CENTER PROTEIN"/>
    <property type="match status" value="1"/>
</dbReference>
<evidence type="ECO:0000313" key="2">
    <source>
        <dbReference type="Proteomes" id="UP000011115"/>
    </source>
</evidence>
<accession>M1DIA6</accession>
<dbReference type="HOGENOM" id="CLU_1211597_0_0_1"/>
<protein>
    <submittedName>
        <fullName evidence="1">Uncharacterized protein</fullName>
    </submittedName>
</protein>
<reference evidence="2" key="1">
    <citation type="journal article" date="2011" name="Nature">
        <title>Genome sequence and analysis of the tuber crop potato.</title>
        <authorList>
            <consortium name="The Potato Genome Sequencing Consortium"/>
        </authorList>
    </citation>
    <scope>NUCLEOTIDE SEQUENCE [LARGE SCALE GENOMIC DNA]</scope>
    <source>
        <strain evidence="2">cv. DM1-3 516 R44</strain>
    </source>
</reference>
<dbReference type="AlphaFoldDB" id="M1DIA6"/>
<dbReference type="Gramene" id="PGSC0003DMT400089502">
    <property type="protein sequence ID" value="PGSC0003DMT400089502"/>
    <property type="gene ID" value="PGSC0003DMG400039073"/>
</dbReference>
<dbReference type="InParanoid" id="M1DIA6"/>
<dbReference type="PANTHER" id="PTHR33180:SF31">
    <property type="entry name" value="POLYPROTEIN PROTEIN"/>
    <property type="match status" value="1"/>
</dbReference>
<dbReference type="PaxDb" id="4113-PGSC0003DMT400089502"/>
<proteinExistence type="predicted"/>
<name>M1DIA6_SOLTU</name>
<keyword evidence="2" id="KW-1185">Reference proteome</keyword>
<sequence>MHYKIWRARLSSPSAVGDKPTCHFSKFFLASPFGEPDLTRQDMARPKVSGRHMPSCKRAKEIIINEDAAASNAKVIRLPTTGGKGMAPTNASLEVSSNSEGVYVTHLTTSESEGEHQDPQAITFEPEDDQMLLAQRAELRSKRIHDLSRIRYLRLLLLLQFQIRLWSRQHLHKVREFYTAYGVLVPQGKKKAATFKPVDYVVVRGKKVKCDSDDNNAVLECTDNIADDY</sequence>
<dbReference type="EnsemblPlants" id="PGSC0003DMT400089502">
    <property type="protein sequence ID" value="PGSC0003DMT400089502"/>
    <property type="gene ID" value="PGSC0003DMG400039073"/>
</dbReference>
<organism evidence="1 2">
    <name type="scientific">Solanum tuberosum</name>
    <name type="common">Potato</name>
    <dbReference type="NCBI Taxonomy" id="4113"/>
    <lineage>
        <taxon>Eukaryota</taxon>
        <taxon>Viridiplantae</taxon>
        <taxon>Streptophyta</taxon>
        <taxon>Embryophyta</taxon>
        <taxon>Tracheophyta</taxon>
        <taxon>Spermatophyta</taxon>
        <taxon>Magnoliopsida</taxon>
        <taxon>eudicotyledons</taxon>
        <taxon>Gunneridae</taxon>
        <taxon>Pentapetalae</taxon>
        <taxon>asterids</taxon>
        <taxon>lamiids</taxon>
        <taxon>Solanales</taxon>
        <taxon>Solanaceae</taxon>
        <taxon>Solanoideae</taxon>
        <taxon>Solaneae</taxon>
        <taxon>Solanum</taxon>
    </lineage>
</organism>
<reference evidence="1" key="2">
    <citation type="submission" date="2015-06" db="UniProtKB">
        <authorList>
            <consortium name="EnsemblPlants"/>
        </authorList>
    </citation>
    <scope>IDENTIFICATION</scope>
    <source>
        <strain evidence="1">DM1-3 516 R44</strain>
    </source>
</reference>
<dbReference type="Proteomes" id="UP000011115">
    <property type="component" value="Unassembled WGS sequence"/>
</dbReference>